<proteinExistence type="predicted"/>
<dbReference type="InterPro" id="IPR022181">
    <property type="entry name" value="Bcl2-/adenovirus-E1B"/>
</dbReference>
<evidence type="ECO:0000256" key="2">
    <source>
        <dbReference type="ARBA" id="ARBA00022490"/>
    </source>
</evidence>
<keyword evidence="4" id="KW-0378">Hydrolase</keyword>
<evidence type="ECO:0000256" key="4">
    <source>
        <dbReference type="ARBA" id="ARBA00022801"/>
    </source>
</evidence>
<evidence type="ECO:0000256" key="5">
    <source>
        <dbReference type="ARBA" id="ARBA00023211"/>
    </source>
</evidence>
<dbReference type="AlphaFoldDB" id="A0AAE1FLB3"/>
<feature type="region of interest" description="Disordered" evidence="6">
    <location>
        <begin position="364"/>
        <end position="397"/>
    </location>
</feature>
<dbReference type="InterPro" id="IPR036865">
    <property type="entry name" value="CRAL-TRIO_dom_sf"/>
</dbReference>
<reference evidence="8" key="1">
    <citation type="submission" date="2023-10" db="EMBL/GenBank/DDBJ databases">
        <title>Genome assemblies of two species of porcelain crab, Petrolisthes cinctipes and Petrolisthes manimaculis (Anomura: Porcellanidae).</title>
        <authorList>
            <person name="Angst P."/>
        </authorList>
    </citation>
    <scope>NUCLEOTIDE SEQUENCE</scope>
    <source>
        <strain evidence="8">PB745_01</strain>
        <tissue evidence="8">Gill</tissue>
    </source>
</reference>
<evidence type="ECO:0000313" key="9">
    <source>
        <dbReference type="Proteomes" id="UP001286313"/>
    </source>
</evidence>
<comment type="subcellular location">
    <subcellularLocation>
        <location evidence="1">Cytoplasm</location>
    </subcellularLocation>
</comment>
<feature type="compositionally biased region" description="Polar residues" evidence="6">
    <location>
        <begin position="192"/>
        <end position="201"/>
    </location>
</feature>
<feature type="compositionally biased region" description="Low complexity" evidence="6">
    <location>
        <begin position="111"/>
        <end position="129"/>
    </location>
</feature>
<dbReference type="Pfam" id="PF13716">
    <property type="entry name" value="CRAL_TRIO_2"/>
    <property type="match status" value="1"/>
</dbReference>
<feature type="compositionally biased region" description="Polar residues" evidence="6">
    <location>
        <begin position="130"/>
        <end position="146"/>
    </location>
</feature>
<feature type="region of interest" description="Disordered" evidence="6">
    <location>
        <begin position="739"/>
        <end position="760"/>
    </location>
</feature>
<dbReference type="EMBL" id="JAWQEG010001931">
    <property type="protein sequence ID" value="KAK3875686.1"/>
    <property type="molecule type" value="Genomic_DNA"/>
</dbReference>
<feature type="region of interest" description="Disordered" evidence="6">
    <location>
        <begin position="101"/>
        <end position="177"/>
    </location>
</feature>
<feature type="region of interest" description="Disordered" evidence="6">
    <location>
        <begin position="189"/>
        <end position="224"/>
    </location>
</feature>
<comment type="caution">
    <text evidence="8">The sequence shown here is derived from an EMBL/GenBank/DDBJ whole genome shotgun (WGS) entry which is preliminary data.</text>
</comment>
<dbReference type="CDD" id="cd00170">
    <property type="entry name" value="SEC14"/>
    <property type="match status" value="1"/>
</dbReference>
<feature type="domain" description="CRAL-TRIO" evidence="7">
    <location>
        <begin position="827"/>
        <end position="988"/>
    </location>
</feature>
<sequence>MSEVTVGLQGGYNIESIVYLGICIVKLILCYNLLCLELAVYYSEENNSLPAVHGSEVVMRGETSEAIIGGGVGVRDEAGGVKGSASPPLSAAVSQVSLAPSNLTTSDPDLATSSAASSRPPSSSQMSATTSPEHTPFSSRPPSSSGMVAPELTLPAPEDYTTETVEFPTSPRAMKADSKRSAGVCFVESDELQSASPNLLTPNYKPDELEESDNTPKQGNGFEVGSDIEEDYFEEYHLPNSHENAFVRHKSYRRKVHLTPIDAPDAEKIEGLVRTGEFHRHGSIRRKIVPEEALPNLEGQHENCNSKFDTNRNIQGTEGDASTEVIGTFAKDLREIEHMLDNSEDLQDVSEIVDEAEMASNNLRNLANNGSSDELLKQTNTSTPKSESTKNSSNSAINDMSFNLTEENCNEESLSIEQSTLIKVRECMDFTKYKDIYNLSGRLQDILSPKEIEEVLNNSDKYSEYVNKDVIEALHNSLQEQQNSIIGQTDSGISSPKKVISAEGLDLDSAVKNEIRAVIDESLPQENECSNSSKRSSSIFTEDDDEEDERGFRFERRRSFRVSKEGNKELEVEGVFIESKSDDIGLKKIKAPTLDLSANTSEEIPEDIDLSREVTAALPPAPEKESVSLASDPINKIDSDVAAPPPAVPDIIITGTGDDDDDDDNRDELSVSKFLIDSGDMSEVTNCTDVSGTPCDQFDTSPEEDKPKTLDLEGVYSRKRISVAEDILRSPVDDDSISVASVFSQRSDGEDDDDDDDDDDIDHVEIESFDLRNLDTSVPADLKFNPEVEFLPPPPPQMIPELTALEESTEERHWRSVVIGGVWHRIDMKVIAPYRKCVSHGGYLGEKRNAVIVISACQLPDRSRRDYNYVMDNLFLYVLSTLEQLIAEDYILVYLAGGTPRSSMPSFHWLKRAYQMIDRKLRKNLKTLHVVHPTFWVRTVVAFSRPFISTKFYRKLKFVDNLTELAQMVPLDQLDIPDAVKQADFELMIREKKKNLGKRRSYSLATR</sequence>
<gene>
    <name evidence="8" type="ORF">Pcinc_019460</name>
</gene>
<feature type="compositionally biased region" description="Acidic residues" evidence="6">
    <location>
        <begin position="657"/>
        <end position="666"/>
    </location>
</feature>
<dbReference type="GO" id="GO:0005737">
    <property type="term" value="C:cytoplasm"/>
    <property type="evidence" value="ECO:0007669"/>
    <property type="project" value="UniProtKB-SubCell"/>
</dbReference>
<feature type="region of interest" description="Disordered" evidence="6">
    <location>
        <begin position="636"/>
        <end position="667"/>
    </location>
</feature>
<dbReference type="SUPFAM" id="SSF52087">
    <property type="entry name" value="CRAL/TRIO domain"/>
    <property type="match status" value="1"/>
</dbReference>
<keyword evidence="5" id="KW-0464">Manganese</keyword>
<evidence type="ECO:0000313" key="8">
    <source>
        <dbReference type="EMBL" id="KAK3875686.1"/>
    </source>
</evidence>
<accession>A0AAE1FLB3</accession>
<dbReference type="PROSITE" id="PS50191">
    <property type="entry name" value="CRAL_TRIO"/>
    <property type="match status" value="1"/>
</dbReference>
<keyword evidence="2" id="KW-0963">Cytoplasm</keyword>
<evidence type="ECO:0000256" key="6">
    <source>
        <dbReference type="SAM" id="MobiDB-lite"/>
    </source>
</evidence>
<dbReference type="Pfam" id="PF12496">
    <property type="entry name" value="BNIP2"/>
    <property type="match status" value="1"/>
</dbReference>
<evidence type="ECO:0000256" key="3">
    <source>
        <dbReference type="ARBA" id="ARBA00022723"/>
    </source>
</evidence>
<dbReference type="InterPro" id="IPR001251">
    <property type="entry name" value="CRAL-TRIO_dom"/>
</dbReference>
<feature type="region of interest" description="Disordered" evidence="6">
    <location>
        <begin position="522"/>
        <end position="551"/>
    </location>
</feature>
<keyword evidence="9" id="KW-1185">Reference proteome</keyword>
<dbReference type="Gene3D" id="3.40.525.10">
    <property type="entry name" value="CRAL-TRIO lipid binding domain"/>
    <property type="match status" value="1"/>
</dbReference>
<dbReference type="Proteomes" id="UP001286313">
    <property type="component" value="Unassembled WGS sequence"/>
</dbReference>
<feature type="compositionally biased region" description="Acidic residues" evidence="6">
    <location>
        <begin position="749"/>
        <end position="760"/>
    </location>
</feature>
<evidence type="ECO:0000259" key="7">
    <source>
        <dbReference type="PROSITE" id="PS50191"/>
    </source>
</evidence>
<feature type="region of interest" description="Disordered" evidence="6">
    <location>
        <begin position="685"/>
        <end position="708"/>
    </location>
</feature>
<feature type="compositionally biased region" description="Low complexity" evidence="6">
    <location>
        <begin position="530"/>
        <end position="540"/>
    </location>
</feature>
<name>A0AAE1FLB3_PETCI</name>
<organism evidence="8 9">
    <name type="scientific">Petrolisthes cinctipes</name>
    <name type="common">Flat porcelain crab</name>
    <dbReference type="NCBI Taxonomy" id="88211"/>
    <lineage>
        <taxon>Eukaryota</taxon>
        <taxon>Metazoa</taxon>
        <taxon>Ecdysozoa</taxon>
        <taxon>Arthropoda</taxon>
        <taxon>Crustacea</taxon>
        <taxon>Multicrustacea</taxon>
        <taxon>Malacostraca</taxon>
        <taxon>Eumalacostraca</taxon>
        <taxon>Eucarida</taxon>
        <taxon>Decapoda</taxon>
        <taxon>Pleocyemata</taxon>
        <taxon>Anomura</taxon>
        <taxon>Galatheoidea</taxon>
        <taxon>Porcellanidae</taxon>
        <taxon>Petrolisthes</taxon>
    </lineage>
</organism>
<protein>
    <recommendedName>
        <fullName evidence="7">CRAL-TRIO domain-containing protein</fullName>
    </recommendedName>
</protein>
<evidence type="ECO:0000256" key="1">
    <source>
        <dbReference type="ARBA" id="ARBA00004496"/>
    </source>
</evidence>
<keyword evidence="3" id="KW-0479">Metal-binding</keyword>
<dbReference type="SMART" id="SM00516">
    <property type="entry name" value="SEC14"/>
    <property type="match status" value="1"/>
</dbReference>
<dbReference type="FunFam" id="3.40.525.10:FF:000001">
    <property type="entry name" value="BCL2/adenovirus E1B protein-interacting protein 2"/>
    <property type="match status" value="1"/>
</dbReference>
<dbReference type="PANTHER" id="PTHR12112">
    <property type="entry name" value="BNIP - RELATED"/>
    <property type="match status" value="1"/>
</dbReference>
<dbReference type="PANTHER" id="PTHR12112:SF22">
    <property type="entry name" value="MANGANESE-DEPENDENT INORGANIC PYROPHOSPHATASE-RELATED"/>
    <property type="match status" value="1"/>
</dbReference>